<comment type="caution">
    <text evidence="1">The sequence shown here is derived from an EMBL/GenBank/DDBJ whole genome shotgun (WGS) entry which is preliminary data.</text>
</comment>
<organism evidence="1">
    <name type="scientific">marine sediment metagenome</name>
    <dbReference type="NCBI Taxonomy" id="412755"/>
    <lineage>
        <taxon>unclassified sequences</taxon>
        <taxon>metagenomes</taxon>
        <taxon>ecological metagenomes</taxon>
    </lineage>
</organism>
<name>X1IDT4_9ZZZZ</name>
<dbReference type="AlphaFoldDB" id="X1IDT4"/>
<evidence type="ECO:0000313" key="1">
    <source>
        <dbReference type="EMBL" id="GAH80551.1"/>
    </source>
</evidence>
<dbReference type="EMBL" id="BARU01043364">
    <property type="protein sequence ID" value="GAH80551.1"/>
    <property type="molecule type" value="Genomic_DNA"/>
</dbReference>
<proteinExistence type="predicted"/>
<feature type="non-terminal residue" evidence="1">
    <location>
        <position position="50"/>
    </location>
</feature>
<reference evidence="1" key="1">
    <citation type="journal article" date="2014" name="Front. Microbiol.">
        <title>High frequency of phylogenetically diverse reductive dehalogenase-homologous genes in deep subseafloor sedimentary metagenomes.</title>
        <authorList>
            <person name="Kawai M."/>
            <person name="Futagami T."/>
            <person name="Toyoda A."/>
            <person name="Takaki Y."/>
            <person name="Nishi S."/>
            <person name="Hori S."/>
            <person name="Arai W."/>
            <person name="Tsubouchi T."/>
            <person name="Morono Y."/>
            <person name="Uchiyama I."/>
            <person name="Ito T."/>
            <person name="Fujiyama A."/>
            <person name="Inagaki F."/>
            <person name="Takami H."/>
        </authorList>
    </citation>
    <scope>NUCLEOTIDE SEQUENCE</scope>
    <source>
        <strain evidence="1">Expedition CK06-06</strain>
    </source>
</reference>
<gene>
    <name evidence="1" type="ORF">S03H2_66419</name>
</gene>
<accession>X1IDT4</accession>
<sequence>MEIYPDFHYNNSPSPVQYLYGDSNYDGEIPITGANYYGEIKRDDLSRAIL</sequence>
<protein>
    <submittedName>
        <fullName evidence="1">Uncharacterized protein</fullName>
    </submittedName>
</protein>